<feature type="region of interest" description="Disordered" evidence="1">
    <location>
        <begin position="175"/>
        <end position="195"/>
    </location>
</feature>
<sequence>MEGSRVGRLATNTSRAGTLFFSSYPAGLLLSTGSKFIPGNVTRYACEADDELDVNPRLWWQSANCTAVKQQFQPSTCSVAFCCELAHVQRTLPSPVCYRCSNRAQGFQAGNAARLGGRLFSNLTDTSETQCTALLISSFAVLIIAVRRTNTCRGKRFGWYLKRCGPTSEELAEAQCEPGDLADPSPPVPGGGGGV</sequence>
<dbReference type="EMBL" id="SRLO01000454">
    <property type="protein sequence ID" value="TNN55472.1"/>
    <property type="molecule type" value="Genomic_DNA"/>
</dbReference>
<evidence type="ECO:0000313" key="3">
    <source>
        <dbReference type="Proteomes" id="UP000314294"/>
    </source>
</evidence>
<organism evidence="2 3">
    <name type="scientific">Liparis tanakae</name>
    <name type="common">Tanaka's snailfish</name>
    <dbReference type="NCBI Taxonomy" id="230148"/>
    <lineage>
        <taxon>Eukaryota</taxon>
        <taxon>Metazoa</taxon>
        <taxon>Chordata</taxon>
        <taxon>Craniata</taxon>
        <taxon>Vertebrata</taxon>
        <taxon>Euteleostomi</taxon>
        <taxon>Actinopterygii</taxon>
        <taxon>Neopterygii</taxon>
        <taxon>Teleostei</taxon>
        <taxon>Neoteleostei</taxon>
        <taxon>Acanthomorphata</taxon>
        <taxon>Eupercaria</taxon>
        <taxon>Perciformes</taxon>
        <taxon>Cottioidei</taxon>
        <taxon>Cottales</taxon>
        <taxon>Liparidae</taxon>
        <taxon>Liparis</taxon>
    </lineage>
</organism>
<comment type="caution">
    <text evidence="2">The sequence shown here is derived from an EMBL/GenBank/DDBJ whole genome shotgun (WGS) entry which is preliminary data.</text>
</comment>
<proteinExistence type="predicted"/>
<reference evidence="2 3" key="1">
    <citation type="submission" date="2019-03" db="EMBL/GenBank/DDBJ databases">
        <title>First draft genome of Liparis tanakae, snailfish: a comprehensive survey of snailfish specific genes.</title>
        <authorList>
            <person name="Kim W."/>
            <person name="Song I."/>
            <person name="Jeong J.-H."/>
            <person name="Kim D."/>
            <person name="Kim S."/>
            <person name="Ryu S."/>
            <person name="Song J.Y."/>
            <person name="Lee S.K."/>
        </authorList>
    </citation>
    <scope>NUCLEOTIDE SEQUENCE [LARGE SCALE GENOMIC DNA]</scope>
    <source>
        <tissue evidence="2">Muscle</tissue>
    </source>
</reference>
<dbReference type="Proteomes" id="UP000314294">
    <property type="component" value="Unassembled WGS sequence"/>
</dbReference>
<gene>
    <name evidence="2" type="ORF">EYF80_034294</name>
</gene>
<protein>
    <submittedName>
        <fullName evidence="2">Uncharacterized protein</fullName>
    </submittedName>
</protein>
<keyword evidence="3" id="KW-1185">Reference proteome</keyword>
<dbReference type="AlphaFoldDB" id="A0A4Z2GRY5"/>
<name>A0A4Z2GRY5_9TELE</name>
<evidence type="ECO:0000256" key="1">
    <source>
        <dbReference type="SAM" id="MobiDB-lite"/>
    </source>
</evidence>
<accession>A0A4Z2GRY5</accession>
<evidence type="ECO:0000313" key="2">
    <source>
        <dbReference type="EMBL" id="TNN55472.1"/>
    </source>
</evidence>